<evidence type="ECO:0000256" key="4">
    <source>
        <dbReference type="ARBA" id="ARBA00023186"/>
    </source>
</evidence>
<gene>
    <name evidence="6" type="primary">groEL</name>
    <name evidence="6" type="synonym">groL</name>
    <name evidence="9" type="ORF">DealDRAFT_1855</name>
</gene>
<dbReference type="HAMAP" id="MF_00600">
    <property type="entry name" value="CH60"/>
    <property type="match status" value="1"/>
</dbReference>
<keyword evidence="6" id="KW-0963">Cytoplasm</keyword>
<dbReference type="SUPFAM" id="SSF54849">
    <property type="entry name" value="GroEL-intermediate domain like"/>
    <property type="match status" value="1"/>
</dbReference>
<dbReference type="NCBIfam" id="TIGR02348">
    <property type="entry name" value="GroEL"/>
    <property type="match status" value="1"/>
</dbReference>
<dbReference type="InterPro" id="IPR018370">
    <property type="entry name" value="Chaperonin_Cpn60_CS"/>
</dbReference>
<comment type="subcellular location">
    <subcellularLocation>
        <location evidence="6">Cytoplasm</location>
    </subcellularLocation>
</comment>
<evidence type="ECO:0000256" key="5">
    <source>
        <dbReference type="ARBA" id="ARBA00023235"/>
    </source>
</evidence>
<dbReference type="Gene3D" id="3.50.7.10">
    <property type="entry name" value="GroEL"/>
    <property type="match status" value="1"/>
</dbReference>
<dbReference type="GO" id="GO:0042026">
    <property type="term" value="P:protein refolding"/>
    <property type="evidence" value="ECO:0007669"/>
    <property type="project" value="UniProtKB-UniRule"/>
</dbReference>
<comment type="caution">
    <text evidence="9">The sequence shown here is derived from an EMBL/GenBank/DDBJ whole genome shotgun (WGS) entry which is preliminary data.</text>
</comment>
<dbReference type="GO" id="GO:0016853">
    <property type="term" value="F:isomerase activity"/>
    <property type="evidence" value="ECO:0007669"/>
    <property type="project" value="UniProtKB-KW"/>
</dbReference>
<dbReference type="CDD" id="cd03344">
    <property type="entry name" value="GroEL"/>
    <property type="match status" value="1"/>
</dbReference>
<keyword evidence="2 6" id="KW-0547">Nucleotide-binding</keyword>
<comment type="caution">
    <text evidence="6">Lacks conserved residue(s) required for the propagation of feature annotation.</text>
</comment>
<feature type="binding site" evidence="6">
    <location>
        <begin position="86"/>
        <end position="90"/>
    </location>
    <ligand>
        <name>ATP</name>
        <dbReference type="ChEBI" id="CHEBI:30616"/>
    </ligand>
</feature>
<evidence type="ECO:0000313" key="10">
    <source>
        <dbReference type="Proteomes" id="UP000006443"/>
    </source>
</evidence>
<dbReference type="InterPro" id="IPR027409">
    <property type="entry name" value="GroEL-like_apical_dom_sf"/>
</dbReference>
<dbReference type="Proteomes" id="UP000006443">
    <property type="component" value="Unassembled WGS sequence"/>
</dbReference>
<accession>C0GH96</accession>
<feature type="binding site" evidence="6">
    <location>
        <begin position="476"/>
        <end position="478"/>
    </location>
    <ligand>
        <name>ATP</name>
        <dbReference type="ChEBI" id="CHEBI:30616"/>
    </ligand>
</feature>
<dbReference type="GO" id="GO:0005737">
    <property type="term" value="C:cytoplasm"/>
    <property type="evidence" value="ECO:0007669"/>
    <property type="project" value="UniProtKB-SubCell"/>
</dbReference>
<dbReference type="Gene3D" id="3.30.260.10">
    <property type="entry name" value="TCP-1-like chaperonin intermediate domain"/>
    <property type="match status" value="1"/>
</dbReference>
<evidence type="ECO:0000256" key="8">
    <source>
        <dbReference type="RuleBase" id="RU000419"/>
    </source>
</evidence>
<dbReference type="GO" id="GO:0005524">
    <property type="term" value="F:ATP binding"/>
    <property type="evidence" value="ECO:0007669"/>
    <property type="project" value="UniProtKB-UniRule"/>
</dbReference>
<evidence type="ECO:0000256" key="6">
    <source>
        <dbReference type="HAMAP-Rule" id="MF_00600"/>
    </source>
</evidence>
<dbReference type="Gene3D" id="1.10.560.10">
    <property type="entry name" value="GroEL-like equatorial domain"/>
    <property type="match status" value="1"/>
</dbReference>
<comment type="function">
    <text evidence="6 8">Together with its co-chaperonin GroES, plays an essential role in assisting protein folding. The GroEL-GroES system forms a nano-cage that allows encapsulation of the non-native substrate proteins and provides a physical environment optimized to promote and accelerate protein folding.</text>
</comment>
<reference evidence="9 10" key="1">
    <citation type="submission" date="2009-02" db="EMBL/GenBank/DDBJ databases">
        <title>Sequencing of the draft genome and assembly of Dethiobacter alkaliphilus AHT 1.</title>
        <authorList>
            <consortium name="US DOE Joint Genome Institute (JGI-PGF)"/>
            <person name="Lucas S."/>
            <person name="Copeland A."/>
            <person name="Lapidus A."/>
            <person name="Glavina del Rio T."/>
            <person name="Dalin E."/>
            <person name="Tice H."/>
            <person name="Bruce D."/>
            <person name="Goodwin L."/>
            <person name="Pitluck S."/>
            <person name="Larimer F."/>
            <person name="Land M.L."/>
            <person name="Hauser L."/>
            <person name="Muyzer G."/>
        </authorList>
    </citation>
    <scope>NUCLEOTIDE SEQUENCE [LARGE SCALE GENOMIC DNA]</scope>
    <source>
        <strain evidence="9 10">AHT 1</strain>
    </source>
</reference>
<dbReference type="GO" id="GO:0140662">
    <property type="term" value="F:ATP-dependent protein folding chaperone"/>
    <property type="evidence" value="ECO:0007669"/>
    <property type="project" value="InterPro"/>
</dbReference>
<proteinExistence type="inferred from homology"/>
<evidence type="ECO:0000313" key="9">
    <source>
        <dbReference type="EMBL" id="EEG77398.1"/>
    </source>
</evidence>
<dbReference type="InterPro" id="IPR027413">
    <property type="entry name" value="GROEL-like_equatorial_sf"/>
</dbReference>
<protein>
    <recommendedName>
        <fullName evidence="6">Chaperonin GroEL</fullName>
        <ecNumber evidence="6">5.6.1.7</ecNumber>
    </recommendedName>
    <alternativeName>
        <fullName evidence="6">60 kDa chaperonin</fullName>
    </alternativeName>
    <alternativeName>
        <fullName evidence="6">Chaperonin-60</fullName>
        <shortName evidence="6">Cpn60</shortName>
    </alternativeName>
</protein>
<comment type="subunit">
    <text evidence="6 8">Forms a cylinder of 14 subunits composed of two heptameric rings stacked back-to-back. Interacts with the co-chaperonin GroES.</text>
</comment>
<comment type="similarity">
    <text evidence="1 6 7">Belongs to the chaperonin (HSP60) family.</text>
</comment>
<name>C0GH96_DETAL</name>
<dbReference type="InterPro" id="IPR001844">
    <property type="entry name" value="Cpn60/GroEL"/>
</dbReference>
<dbReference type="eggNOG" id="COG0459">
    <property type="taxonomic scope" value="Bacteria"/>
</dbReference>
<keyword evidence="4 6" id="KW-0143">Chaperone</keyword>
<dbReference type="EMBL" id="ACJM01000008">
    <property type="protein sequence ID" value="EEG77398.1"/>
    <property type="molecule type" value="Genomic_DNA"/>
</dbReference>
<keyword evidence="10" id="KW-1185">Reference proteome</keyword>
<organism evidence="9 10">
    <name type="scientific">Dethiobacter alkaliphilus AHT 1</name>
    <dbReference type="NCBI Taxonomy" id="555088"/>
    <lineage>
        <taxon>Bacteria</taxon>
        <taxon>Bacillati</taxon>
        <taxon>Bacillota</taxon>
        <taxon>Dethiobacteria</taxon>
        <taxon>Dethiobacterales</taxon>
        <taxon>Dethiobacteraceae</taxon>
        <taxon>Dethiobacter</taxon>
    </lineage>
</organism>
<sequence length="538" mass="57197">MAKDIKFREEARRALESGVNQLADTVKVTLGPKGRNVVLDKKFGAPLITNDGVTIAREIELEDAFENLGAQLVKEVATKTQDIAGDGTTTATLLAQAIIREGIKNVTAGANPMAIKRGIEKAVKVAVEEIKTQSKPVETKEAIAQVAAISADDKEIGGLIAEAMEKVGKDGVITVEESKGFTTDLNVVEGMQFDRGYISPYMVTDHEKMEAVLDEPYILMTDRKIGNIQEVLPVLEKVVQSGKPLLLIAEDVEGEALATLVVNKLRGTFNCVAVKAPGFGDRRKAMLQDVAILTGGTVVSEELGIEMKNVDMEMLGRARQVRVTKEETVLVDGSGEPAEIQKRVAQIRAQIEESTSEFDKEKLQERLAKLAGGVAVIEVGAATEVEMKEKKLRIEDALSATRAAVEEGIVSGGGTAYINALGALEKVDAEGDEATGVSIITRALEEPVRQIAHNAGLEGSVIVEKLKTEAPGVGYNAATGVYVNMIDAGIVDPAKVTRSALQNAASISAMFLTTEAVVTDLPDENGGGAPAMPQMPPM</sequence>
<feature type="binding site" evidence="6">
    <location>
        <position position="413"/>
    </location>
    <ligand>
        <name>ATP</name>
        <dbReference type="ChEBI" id="CHEBI:30616"/>
    </ligand>
</feature>
<dbReference type="PRINTS" id="PR00298">
    <property type="entry name" value="CHAPERONIN60"/>
</dbReference>
<evidence type="ECO:0000256" key="7">
    <source>
        <dbReference type="RuleBase" id="RU000418"/>
    </source>
</evidence>
<dbReference type="EC" id="5.6.1.7" evidence="6"/>
<dbReference type="NCBIfam" id="NF009488">
    <property type="entry name" value="PRK12850.1"/>
    <property type="match status" value="1"/>
</dbReference>
<dbReference type="NCBIfam" id="NF000592">
    <property type="entry name" value="PRK00013.1"/>
    <property type="match status" value="1"/>
</dbReference>
<evidence type="ECO:0000256" key="3">
    <source>
        <dbReference type="ARBA" id="ARBA00022840"/>
    </source>
</evidence>
<dbReference type="SUPFAM" id="SSF52029">
    <property type="entry name" value="GroEL apical domain-like"/>
    <property type="match status" value="1"/>
</dbReference>
<dbReference type="OrthoDB" id="9766614at2"/>
<dbReference type="Pfam" id="PF00118">
    <property type="entry name" value="Cpn60_TCP1"/>
    <property type="match status" value="1"/>
</dbReference>
<dbReference type="NCBIfam" id="NF009489">
    <property type="entry name" value="PRK12851.1"/>
    <property type="match status" value="1"/>
</dbReference>
<feature type="binding site" evidence="6">
    <location>
        <begin position="29"/>
        <end position="32"/>
    </location>
    <ligand>
        <name>ATP</name>
        <dbReference type="ChEBI" id="CHEBI:30616"/>
    </ligand>
</feature>
<dbReference type="FunFam" id="3.50.7.10:FF:000001">
    <property type="entry name" value="60 kDa chaperonin"/>
    <property type="match status" value="1"/>
</dbReference>
<keyword evidence="5 6" id="KW-0413">Isomerase</keyword>
<dbReference type="STRING" id="555088.DealDRAFT_1855"/>
<evidence type="ECO:0000256" key="1">
    <source>
        <dbReference type="ARBA" id="ARBA00006607"/>
    </source>
</evidence>
<dbReference type="PANTHER" id="PTHR45633">
    <property type="entry name" value="60 KDA HEAT SHOCK PROTEIN, MITOCHONDRIAL"/>
    <property type="match status" value="1"/>
</dbReference>
<dbReference type="GO" id="GO:0051082">
    <property type="term" value="F:unfolded protein binding"/>
    <property type="evidence" value="ECO:0007669"/>
    <property type="project" value="UniProtKB-UniRule"/>
</dbReference>
<dbReference type="InterPro" id="IPR002423">
    <property type="entry name" value="Cpn60/GroEL/TCP-1"/>
</dbReference>
<keyword evidence="3 6" id="KW-0067">ATP-binding</keyword>
<dbReference type="NCBIfam" id="NF009487">
    <property type="entry name" value="PRK12849.1"/>
    <property type="match status" value="1"/>
</dbReference>
<evidence type="ECO:0000256" key="2">
    <source>
        <dbReference type="ARBA" id="ARBA00022741"/>
    </source>
</evidence>
<dbReference type="RefSeq" id="WP_008516800.1">
    <property type="nucleotide sequence ID" value="NZ_ACJM01000008.1"/>
</dbReference>
<dbReference type="SUPFAM" id="SSF48592">
    <property type="entry name" value="GroEL equatorial domain-like"/>
    <property type="match status" value="1"/>
</dbReference>
<dbReference type="AlphaFoldDB" id="C0GH96"/>
<feature type="binding site" evidence="6">
    <location>
        <position position="492"/>
    </location>
    <ligand>
        <name>ATP</name>
        <dbReference type="ChEBI" id="CHEBI:30616"/>
    </ligand>
</feature>
<dbReference type="PROSITE" id="PS00296">
    <property type="entry name" value="CHAPERONINS_CPN60"/>
    <property type="match status" value="1"/>
</dbReference>
<dbReference type="InterPro" id="IPR027410">
    <property type="entry name" value="TCP-1-like_intermed_sf"/>
</dbReference>